<organism evidence="1 2">
    <name type="scientific">Proteus phage phiP4-3</name>
    <dbReference type="NCBI Taxonomy" id="2065203"/>
    <lineage>
        <taxon>Viruses</taxon>
        <taxon>Duplodnaviria</taxon>
        <taxon>Heunggongvirae</taxon>
        <taxon>Uroviricota</taxon>
        <taxon>Caudoviricetes</taxon>
        <taxon>Pantevenvirales</taxon>
        <taxon>Straboviridae</taxon>
        <taxon>Bragavirus</taxon>
        <taxon>Bragavirus p43</taxon>
    </lineage>
</organism>
<dbReference type="Proteomes" id="UP000240538">
    <property type="component" value="Segment"/>
</dbReference>
<name>A0A2I6PFM9_9CAUD</name>
<evidence type="ECO:0000313" key="1">
    <source>
        <dbReference type="EMBL" id="AUM58539.1"/>
    </source>
</evidence>
<sequence length="203" mass="23498">MIKNVKFEDLVPGFTFYVGYGQTISGSNINNAVKLTVVSLPYNEKFRYTEAWAWWVDCKSPYDPDQIVKRSLQDMNIIMPNPDRSRYNNHFSFYTYEEALAYTRDPSILIGSLEAVYRETSRNLEQKLEDTFVGLKVPTKEEIEKVRAFFESEWGTFTNDAGWVAYDRLSHMNDGQMFNSLKSVLNESVGLVFDSMTKKVEGQ</sequence>
<reference evidence="1 2" key="1">
    <citation type="submission" date="2017-12" db="EMBL/GenBank/DDBJ databases">
        <title>Complete genome sequence and characterization of bacteriophage phiP4-3 infecting Proteus pennea.</title>
        <authorList>
            <person name="He Y."/>
            <person name="Yang H."/>
        </authorList>
    </citation>
    <scope>NUCLEOTIDE SEQUENCE [LARGE SCALE GENOMIC DNA]</scope>
</reference>
<keyword evidence="2" id="KW-1185">Reference proteome</keyword>
<dbReference type="Pfam" id="PF23772">
    <property type="entry name" value="Phage_g100"/>
    <property type="match status" value="1"/>
</dbReference>
<proteinExistence type="predicted"/>
<accession>A0A2I6PFM9</accession>
<evidence type="ECO:0000313" key="2">
    <source>
        <dbReference type="Proteomes" id="UP000240538"/>
    </source>
</evidence>
<gene>
    <name evidence="1" type="ORF">phiP43_181</name>
</gene>
<dbReference type="EMBL" id="MG696114">
    <property type="protein sequence ID" value="AUM58539.1"/>
    <property type="molecule type" value="Genomic_DNA"/>
</dbReference>
<dbReference type="InterPro" id="IPR057112">
    <property type="entry name" value="Phage_g100"/>
</dbReference>
<protein>
    <submittedName>
        <fullName evidence="1">Uncharacterized protein</fullName>
    </submittedName>
</protein>